<dbReference type="InterPro" id="IPR036852">
    <property type="entry name" value="Peptidase_S8/S53_dom_sf"/>
</dbReference>
<reference evidence="8 9" key="1">
    <citation type="submission" date="2019-11" db="EMBL/GenBank/DDBJ databases">
        <title>Spirosoma endbachense sp. nov., isolated from a natural salt meadow.</title>
        <authorList>
            <person name="Rojas J."/>
            <person name="Ambika Manirajan B."/>
            <person name="Ratering S."/>
            <person name="Suarez C."/>
            <person name="Geissler-Plaum R."/>
            <person name="Schnell S."/>
        </authorList>
    </citation>
    <scope>NUCLEOTIDE SEQUENCE [LARGE SCALE GENOMIC DNA]</scope>
    <source>
        <strain evidence="8 9">I-24</strain>
    </source>
</reference>
<dbReference type="SUPFAM" id="SSF49373">
    <property type="entry name" value="Invasin/intimin cell-adhesion fragments"/>
    <property type="match status" value="1"/>
</dbReference>
<dbReference type="InterPro" id="IPR023827">
    <property type="entry name" value="Peptidase_S8_Asp-AS"/>
</dbReference>
<comment type="similarity">
    <text evidence="1 5 6">Belongs to the peptidase S8 family.</text>
</comment>
<dbReference type="PRINTS" id="PR00723">
    <property type="entry name" value="SUBTILISIN"/>
</dbReference>
<evidence type="ECO:0000259" key="7">
    <source>
        <dbReference type="Pfam" id="PF00082"/>
    </source>
</evidence>
<name>A0A6P1WC15_9BACT</name>
<keyword evidence="4 5" id="KW-0720">Serine protease</keyword>
<dbReference type="InterPro" id="IPR000209">
    <property type="entry name" value="Peptidase_S8/S53_dom"/>
</dbReference>
<evidence type="ECO:0000256" key="1">
    <source>
        <dbReference type="ARBA" id="ARBA00011073"/>
    </source>
</evidence>
<dbReference type="KEGG" id="senf:GJR95_15540"/>
<dbReference type="PROSITE" id="PS00136">
    <property type="entry name" value="SUBTILASE_ASP"/>
    <property type="match status" value="1"/>
</dbReference>
<evidence type="ECO:0000256" key="4">
    <source>
        <dbReference type="ARBA" id="ARBA00022825"/>
    </source>
</evidence>
<feature type="active site" description="Charge relay system" evidence="5">
    <location>
        <position position="226"/>
    </location>
</feature>
<evidence type="ECO:0000256" key="3">
    <source>
        <dbReference type="ARBA" id="ARBA00022801"/>
    </source>
</evidence>
<keyword evidence="9" id="KW-1185">Reference proteome</keyword>
<dbReference type="InterPro" id="IPR008964">
    <property type="entry name" value="Invasin/intimin_cell_adhesion"/>
</dbReference>
<dbReference type="Pfam" id="PF00082">
    <property type="entry name" value="Peptidase_S8"/>
    <property type="match status" value="1"/>
</dbReference>
<feature type="domain" description="Peptidase S8/S53" evidence="7">
    <location>
        <begin position="185"/>
        <end position="432"/>
    </location>
</feature>
<proteinExistence type="inferred from homology"/>
<gene>
    <name evidence="8" type="ORF">GJR95_15540</name>
</gene>
<feature type="active site" description="Charge relay system" evidence="5">
    <location>
        <position position="194"/>
    </location>
</feature>
<feature type="active site" description="Charge relay system" evidence="5">
    <location>
        <position position="409"/>
    </location>
</feature>
<evidence type="ECO:0000313" key="9">
    <source>
        <dbReference type="Proteomes" id="UP000464577"/>
    </source>
</evidence>
<dbReference type="PROSITE" id="PS00137">
    <property type="entry name" value="SUBTILASE_HIS"/>
    <property type="match status" value="1"/>
</dbReference>
<keyword evidence="2 5" id="KW-0645">Protease</keyword>
<protein>
    <submittedName>
        <fullName evidence="8">S8 family serine peptidase</fullName>
    </submittedName>
</protein>
<dbReference type="InterPro" id="IPR015500">
    <property type="entry name" value="Peptidase_S8_subtilisin-rel"/>
</dbReference>
<dbReference type="GO" id="GO:0004252">
    <property type="term" value="F:serine-type endopeptidase activity"/>
    <property type="evidence" value="ECO:0007669"/>
    <property type="project" value="UniProtKB-UniRule"/>
</dbReference>
<dbReference type="PANTHER" id="PTHR43806">
    <property type="entry name" value="PEPTIDASE S8"/>
    <property type="match status" value="1"/>
</dbReference>
<evidence type="ECO:0000256" key="5">
    <source>
        <dbReference type="PROSITE-ProRule" id="PRU01240"/>
    </source>
</evidence>
<dbReference type="PROSITE" id="PS00138">
    <property type="entry name" value="SUBTILASE_SER"/>
    <property type="match status" value="1"/>
</dbReference>
<sequence length="468" mass="48623">MSVGISLNSLIHDDIPESATVLNSTGETGIKLVQMPENALTELRAAQPGIRIVPERFYTLQRCLPPTPQRRVQTMAGNIAVAGLHLRVTDPAGNPIEGARVVGFTNFDQRAGTDGVTNANGEINLIGLGNRTLERLYVFPTKNFWSLLRRNILPATGDTLILTPIKPGHIDVRRHFYPDGAAGSGQGVKVGVIDSGIGPHPDLAVSGGTCTVTGDNTGDFADVDQHGTHVAGIIAARGQAPNGLRGIAPAASLFAYRVFGRGAEGASNFDIASAIEKAVADGCDLINMSLGGGERDEALEDAITFAFQSGTVCLIATGNDGRQQVSFPASFSLALAIGAMGRRGTFPANTSDTPNALAPFGSPDKKNFVAAFSNIASAEASVDLIAPGVAVISTVPGLAGDRAPMSGTSMACPTATGVAARLLSTRPDLLALPRDQHRAEEIIKFVTSKAKSLGFGTVFEGLGQFVES</sequence>
<dbReference type="AlphaFoldDB" id="A0A6P1WC15"/>
<dbReference type="PANTHER" id="PTHR43806:SF11">
    <property type="entry name" value="CEREVISIN-RELATED"/>
    <property type="match status" value="1"/>
</dbReference>
<dbReference type="InterPro" id="IPR023828">
    <property type="entry name" value="Peptidase_S8_Ser-AS"/>
</dbReference>
<keyword evidence="3 5" id="KW-0378">Hydrolase</keyword>
<dbReference type="PROSITE" id="PS51892">
    <property type="entry name" value="SUBTILASE"/>
    <property type="match status" value="1"/>
</dbReference>
<dbReference type="Proteomes" id="UP000464577">
    <property type="component" value="Chromosome"/>
</dbReference>
<dbReference type="Gene3D" id="3.40.50.200">
    <property type="entry name" value="Peptidase S8/S53 domain"/>
    <property type="match status" value="1"/>
</dbReference>
<dbReference type="InterPro" id="IPR022398">
    <property type="entry name" value="Peptidase_S8_His-AS"/>
</dbReference>
<dbReference type="InterPro" id="IPR050131">
    <property type="entry name" value="Peptidase_S8_subtilisin-like"/>
</dbReference>
<dbReference type="GO" id="GO:0006508">
    <property type="term" value="P:proteolysis"/>
    <property type="evidence" value="ECO:0007669"/>
    <property type="project" value="UniProtKB-KW"/>
</dbReference>
<evidence type="ECO:0000256" key="6">
    <source>
        <dbReference type="RuleBase" id="RU003355"/>
    </source>
</evidence>
<evidence type="ECO:0000313" key="8">
    <source>
        <dbReference type="EMBL" id="QHW01317.1"/>
    </source>
</evidence>
<organism evidence="8 9">
    <name type="scientific">Spirosoma endbachense</name>
    <dbReference type="NCBI Taxonomy" id="2666025"/>
    <lineage>
        <taxon>Bacteria</taxon>
        <taxon>Pseudomonadati</taxon>
        <taxon>Bacteroidota</taxon>
        <taxon>Cytophagia</taxon>
        <taxon>Cytophagales</taxon>
        <taxon>Cytophagaceae</taxon>
        <taxon>Spirosoma</taxon>
    </lineage>
</organism>
<evidence type="ECO:0000256" key="2">
    <source>
        <dbReference type="ARBA" id="ARBA00022670"/>
    </source>
</evidence>
<dbReference type="EMBL" id="CP045997">
    <property type="protein sequence ID" value="QHW01317.1"/>
    <property type="molecule type" value="Genomic_DNA"/>
</dbReference>
<accession>A0A6P1WC15</accession>
<dbReference type="SUPFAM" id="SSF52743">
    <property type="entry name" value="Subtilisin-like"/>
    <property type="match status" value="1"/>
</dbReference>